<dbReference type="AlphaFoldDB" id="A0A371FRE6"/>
<reference evidence="2" key="1">
    <citation type="submission" date="2018-05" db="EMBL/GenBank/DDBJ databases">
        <title>Draft genome of Mucuna pruriens seed.</title>
        <authorList>
            <person name="Nnadi N.E."/>
            <person name="Vos R."/>
            <person name="Hasami M.H."/>
            <person name="Devisetty U.K."/>
            <person name="Aguiy J.C."/>
        </authorList>
    </citation>
    <scope>NUCLEOTIDE SEQUENCE [LARGE SCALE GENOMIC DNA]</scope>
    <source>
        <strain evidence="2">JCA_2017</strain>
    </source>
</reference>
<keyword evidence="3" id="KW-1185">Reference proteome</keyword>
<dbReference type="SUPFAM" id="SSF53098">
    <property type="entry name" value="Ribonuclease H-like"/>
    <property type="match status" value="1"/>
</dbReference>
<dbReference type="PROSITE" id="PS50994">
    <property type="entry name" value="INTEGRASE"/>
    <property type="match status" value="1"/>
</dbReference>
<evidence type="ECO:0000313" key="2">
    <source>
        <dbReference type="EMBL" id="RDX80909.1"/>
    </source>
</evidence>
<dbReference type="PANTHER" id="PTHR42648">
    <property type="entry name" value="TRANSPOSASE, PUTATIVE-RELATED"/>
    <property type="match status" value="1"/>
</dbReference>
<organism evidence="2 3">
    <name type="scientific">Mucuna pruriens</name>
    <name type="common">Velvet bean</name>
    <name type="synonym">Dolichos pruriens</name>
    <dbReference type="NCBI Taxonomy" id="157652"/>
    <lineage>
        <taxon>Eukaryota</taxon>
        <taxon>Viridiplantae</taxon>
        <taxon>Streptophyta</taxon>
        <taxon>Embryophyta</taxon>
        <taxon>Tracheophyta</taxon>
        <taxon>Spermatophyta</taxon>
        <taxon>Magnoliopsida</taxon>
        <taxon>eudicotyledons</taxon>
        <taxon>Gunneridae</taxon>
        <taxon>Pentapetalae</taxon>
        <taxon>rosids</taxon>
        <taxon>fabids</taxon>
        <taxon>Fabales</taxon>
        <taxon>Fabaceae</taxon>
        <taxon>Papilionoideae</taxon>
        <taxon>50 kb inversion clade</taxon>
        <taxon>NPAAA clade</taxon>
        <taxon>indigoferoid/millettioid clade</taxon>
        <taxon>Phaseoleae</taxon>
        <taxon>Mucuna</taxon>
    </lineage>
</organism>
<comment type="caution">
    <text evidence="2">The sequence shown here is derived from an EMBL/GenBank/DDBJ whole genome shotgun (WGS) entry which is preliminary data.</text>
</comment>
<feature type="non-terminal residue" evidence="2">
    <location>
        <position position="1"/>
    </location>
</feature>
<dbReference type="InterPro" id="IPR012337">
    <property type="entry name" value="RNaseH-like_sf"/>
</dbReference>
<dbReference type="InterPro" id="IPR001584">
    <property type="entry name" value="Integrase_cat-core"/>
</dbReference>
<feature type="domain" description="Integrase catalytic" evidence="1">
    <location>
        <begin position="15"/>
        <end position="212"/>
    </location>
</feature>
<dbReference type="Gene3D" id="3.30.420.10">
    <property type="entry name" value="Ribonuclease H-like superfamily/Ribonuclease H"/>
    <property type="match status" value="1"/>
</dbReference>
<dbReference type="Proteomes" id="UP000257109">
    <property type="component" value="Unassembled WGS sequence"/>
</dbReference>
<proteinExistence type="predicted"/>
<protein>
    <submittedName>
        <fullName evidence="2">Copia protein</fullName>
    </submittedName>
</protein>
<dbReference type="EMBL" id="QJKJ01008066">
    <property type="protein sequence ID" value="RDX80909.1"/>
    <property type="molecule type" value="Genomic_DNA"/>
</dbReference>
<dbReference type="PANTHER" id="PTHR42648:SF26">
    <property type="entry name" value="INTEGRASE CATALYTIC DOMAIN-CONTAINING PROTEIN"/>
    <property type="match status" value="1"/>
</dbReference>
<dbReference type="InterPro" id="IPR036397">
    <property type="entry name" value="RNaseH_sf"/>
</dbReference>
<evidence type="ECO:0000313" key="3">
    <source>
        <dbReference type="Proteomes" id="UP000257109"/>
    </source>
</evidence>
<dbReference type="OrthoDB" id="1938465at2759"/>
<dbReference type="InterPro" id="IPR039537">
    <property type="entry name" value="Retrotran_Ty1/copia-like"/>
</dbReference>
<dbReference type="GO" id="GO:0003676">
    <property type="term" value="F:nucleic acid binding"/>
    <property type="evidence" value="ECO:0007669"/>
    <property type="project" value="InterPro"/>
</dbReference>
<accession>A0A371FRE6</accession>
<sequence length="267" mass="30154">MTHTNHLTGRHVVIVGFLPTGCLMPTDTLMKAKVRQFRSKLKNTKKGSRTISEYLLRIKVNVDSPVAIGDSISKQDHINAMLDGLLEALHVFRQFHEIIKTQSQANLKAVQSDWGGEFRPFTKCLTDQGIVHRLTCPHTSHQNGTVERKHRQIVEMGSTLLTHASMSLLSHNPVLHSWTKYIELDVHFVREKVASNTLIVQNVPASKQLAYSFTKPLSSSRFCDLHTKLKKLENQPNCDQKAKETTYAMQLQSNSIDCIVSNQLTCL</sequence>
<evidence type="ECO:0000259" key="1">
    <source>
        <dbReference type="PROSITE" id="PS50994"/>
    </source>
</evidence>
<gene>
    <name evidence="2" type="primary">GIP</name>
    <name evidence="2" type="ORF">CR513_38475</name>
</gene>
<dbReference type="GO" id="GO:0015074">
    <property type="term" value="P:DNA integration"/>
    <property type="evidence" value="ECO:0007669"/>
    <property type="project" value="InterPro"/>
</dbReference>
<name>A0A371FRE6_MUCPR</name>